<dbReference type="RefSeq" id="WP_108894775.1">
    <property type="nucleotide sequence ID" value="NZ_ONZF01000006.1"/>
</dbReference>
<protein>
    <recommendedName>
        <fullName evidence="1">NADH:ubiquinone oxidoreductase intermediate-associated protein 30 domain-containing protein</fullName>
    </recommendedName>
</protein>
<accession>A0A2R8BXT8</accession>
<organism evidence="2 3">
    <name type="scientific">Palleronia abyssalis</name>
    <dbReference type="NCBI Taxonomy" id="1501240"/>
    <lineage>
        <taxon>Bacteria</taxon>
        <taxon>Pseudomonadati</taxon>
        <taxon>Pseudomonadota</taxon>
        <taxon>Alphaproteobacteria</taxon>
        <taxon>Rhodobacterales</taxon>
        <taxon>Roseobacteraceae</taxon>
        <taxon>Palleronia</taxon>
    </lineage>
</organism>
<dbReference type="InterPro" id="IPR013857">
    <property type="entry name" value="NADH-UbQ_OxRdtase-assoc_prot30"/>
</dbReference>
<keyword evidence="3" id="KW-1185">Reference proteome</keyword>
<evidence type="ECO:0000259" key="1">
    <source>
        <dbReference type="Pfam" id="PF08547"/>
    </source>
</evidence>
<dbReference type="Pfam" id="PF08547">
    <property type="entry name" value="CIA30"/>
    <property type="match status" value="1"/>
</dbReference>
<proteinExistence type="predicted"/>
<dbReference type="OrthoDB" id="442188at2"/>
<dbReference type="AlphaFoldDB" id="A0A2R8BXT8"/>
<feature type="domain" description="NADH:ubiquinone oxidoreductase intermediate-associated protein 30" evidence="1">
    <location>
        <begin position="10"/>
        <end position="144"/>
    </location>
</feature>
<dbReference type="Proteomes" id="UP000244912">
    <property type="component" value="Unassembled WGS sequence"/>
</dbReference>
<dbReference type="InterPro" id="IPR008979">
    <property type="entry name" value="Galactose-bd-like_sf"/>
</dbReference>
<reference evidence="2 3" key="1">
    <citation type="submission" date="2018-03" db="EMBL/GenBank/DDBJ databases">
        <authorList>
            <person name="Keele B.F."/>
        </authorList>
    </citation>
    <scope>NUCLEOTIDE SEQUENCE [LARGE SCALE GENOMIC DNA]</scope>
    <source>
        <strain evidence="2 3">CECT 8504</strain>
    </source>
</reference>
<evidence type="ECO:0000313" key="2">
    <source>
        <dbReference type="EMBL" id="SPJ24965.1"/>
    </source>
</evidence>
<name>A0A2R8BXT8_9RHOB</name>
<dbReference type="SUPFAM" id="SSF49785">
    <property type="entry name" value="Galactose-binding domain-like"/>
    <property type="match status" value="1"/>
</dbReference>
<sequence length="160" mass="17635">MEHVIFDAETERPDGWEMVSDRVMGGVSNGALAVEQVGGRPALHLTGTVRLENDGGFLQMARDLDPADGWDGMSLTVFGNGESYNLHLRTQDLSRPWQSFRATFTAPAAWTTHRIAFADLTPHRTDASFDPKALSRMGLVAIGRAFRADLALAHASLWRR</sequence>
<gene>
    <name evidence="2" type="ORF">PAA8504_02808</name>
</gene>
<evidence type="ECO:0000313" key="3">
    <source>
        <dbReference type="Proteomes" id="UP000244912"/>
    </source>
</evidence>
<dbReference type="EMBL" id="ONZF01000006">
    <property type="protein sequence ID" value="SPJ24965.1"/>
    <property type="molecule type" value="Genomic_DNA"/>
</dbReference>